<evidence type="ECO:0000313" key="2">
    <source>
        <dbReference type="EMBL" id="KAF8696757.1"/>
    </source>
</evidence>
<dbReference type="OrthoDB" id="10027013at2759"/>
<protein>
    <recommendedName>
        <fullName evidence="4">Methyltransferase type 11 domain-containing protein</fullName>
    </recommendedName>
</protein>
<organism evidence="2 3">
    <name type="scientific">Digitaria exilis</name>
    <dbReference type="NCBI Taxonomy" id="1010633"/>
    <lineage>
        <taxon>Eukaryota</taxon>
        <taxon>Viridiplantae</taxon>
        <taxon>Streptophyta</taxon>
        <taxon>Embryophyta</taxon>
        <taxon>Tracheophyta</taxon>
        <taxon>Spermatophyta</taxon>
        <taxon>Magnoliopsida</taxon>
        <taxon>Liliopsida</taxon>
        <taxon>Poales</taxon>
        <taxon>Poaceae</taxon>
        <taxon>PACMAD clade</taxon>
        <taxon>Panicoideae</taxon>
        <taxon>Panicodae</taxon>
        <taxon>Paniceae</taxon>
        <taxon>Anthephorinae</taxon>
        <taxon>Digitaria</taxon>
    </lineage>
</organism>
<dbReference type="PANTHER" id="PTHR44575:SF2">
    <property type="entry name" value="OS01G0589200 PROTEIN"/>
    <property type="match status" value="1"/>
</dbReference>
<dbReference type="Gene3D" id="3.40.50.150">
    <property type="entry name" value="Vaccinia Virus protein VP39"/>
    <property type="match status" value="1"/>
</dbReference>
<evidence type="ECO:0000256" key="1">
    <source>
        <dbReference type="SAM" id="MobiDB-lite"/>
    </source>
</evidence>
<evidence type="ECO:0000313" key="3">
    <source>
        <dbReference type="Proteomes" id="UP000636709"/>
    </source>
</evidence>
<dbReference type="PANTHER" id="PTHR44575">
    <property type="entry name" value="OS01G0589200 PROTEIN"/>
    <property type="match status" value="1"/>
</dbReference>
<gene>
    <name evidence="2" type="ORF">HU200_036389</name>
</gene>
<proteinExistence type="predicted"/>
<sequence>MAELFTKQAAEYAAAHPAYPKDLFTKLAALTAHHRLAWDVGTGNGQAAIGVAEHYDSVLATRSSCCVPHHTQRSGNLHTPDATPGEDDQVAALGGEGSVDLITVAEAVHWFDLPAFYAVARRACDRCLGQQLPRHTRGGHDGTLPQHHPALPGPPTRYSVLD</sequence>
<reference evidence="2" key="1">
    <citation type="submission" date="2020-07" db="EMBL/GenBank/DDBJ databases">
        <title>Genome sequence and genetic diversity analysis of an under-domesticated orphan crop, white fonio (Digitaria exilis).</title>
        <authorList>
            <person name="Bennetzen J.L."/>
            <person name="Chen S."/>
            <person name="Ma X."/>
            <person name="Wang X."/>
            <person name="Yssel A.E.J."/>
            <person name="Chaluvadi S.R."/>
            <person name="Johnson M."/>
            <person name="Gangashetty P."/>
            <person name="Hamidou F."/>
            <person name="Sanogo M.D."/>
            <person name="Zwaenepoel A."/>
            <person name="Wallace J."/>
            <person name="Van De Peer Y."/>
            <person name="Van Deynze A."/>
        </authorList>
    </citation>
    <scope>NUCLEOTIDE SEQUENCE</scope>
    <source>
        <tissue evidence="2">Leaves</tissue>
    </source>
</reference>
<accession>A0A835BLM0</accession>
<dbReference type="SUPFAM" id="SSF53335">
    <property type="entry name" value="S-adenosyl-L-methionine-dependent methyltransferases"/>
    <property type="match status" value="1"/>
</dbReference>
<dbReference type="InterPro" id="IPR029063">
    <property type="entry name" value="SAM-dependent_MTases_sf"/>
</dbReference>
<dbReference type="EMBL" id="JACEFO010001880">
    <property type="protein sequence ID" value="KAF8696757.1"/>
    <property type="molecule type" value="Genomic_DNA"/>
</dbReference>
<keyword evidence="3" id="KW-1185">Reference proteome</keyword>
<evidence type="ECO:0008006" key="4">
    <source>
        <dbReference type="Google" id="ProtNLM"/>
    </source>
</evidence>
<dbReference type="AlphaFoldDB" id="A0A835BLM0"/>
<dbReference type="Proteomes" id="UP000636709">
    <property type="component" value="Unassembled WGS sequence"/>
</dbReference>
<comment type="caution">
    <text evidence="2">The sequence shown here is derived from an EMBL/GenBank/DDBJ whole genome shotgun (WGS) entry which is preliminary data.</text>
</comment>
<feature type="region of interest" description="Disordered" evidence="1">
    <location>
        <begin position="136"/>
        <end position="162"/>
    </location>
</feature>
<name>A0A835BLM0_9POAL</name>